<dbReference type="FunFam" id="1.20.58.60:FF:000091">
    <property type="entry name" value="dystrophin isoform X2"/>
    <property type="match status" value="1"/>
</dbReference>
<keyword evidence="12 19" id="KW-0009">Actin-binding</keyword>
<dbReference type="CDD" id="cd00201">
    <property type="entry name" value="WW"/>
    <property type="match status" value="1"/>
</dbReference>
<comment type="subunit">
    <text evidence="16">Homodimer. Interacts with the syntrophins SNTA1; SNTB1 and SNTB2. Interacts with SYNM. Interacts (via its WWW and ZZ domains) with DAG1 (via the PPXY motif of betaDAG1); the interaction is inhibited by the tyrosine phosphorylation of the PPXY motif of DAG1. Interacts with DTNB. Interacts with PGM5.</text>
</comment>
<evidence type="ECO:0000256" key="1">
    <source>
        <dbReference type="ARBA" id="ARBA00004245"/>
    </source>
</evidence>
<dbReference type="InterPro" id="IPR043145">
    <property type="entry name" value="Znf_ZZ_sf"/>
</dbReference>
<dbReference type="PROSITE" id="PS00020">
    <property type="entry name" value="ACTININ_2"/>
    <property type="match status" value="1"/>
</dbReference>
<dbReference type="InterPro" id="IPR001202">
    <property type="entry name" value="WW_dom"/>
</dbReference>
<gene>
    <name evidence="26" type="primary">UTRN</name>
</gene>
<keyword evidence="21" id="KW-0175">Coiled coil</keyword>
<dbReference type="FunFam" id="1.20.58.60:FF:000140">
    <property type="entry name" value="dystrophin isoform X1"/>
    <property type="match status" value="1"/>
</dbReference>
<dbReference type="GO" id="GO:0003779">
    <property type="term" value="F:actin binding"/>
    <property type="evidence" value="ECO:0007669"/>
    <property type="project" value="UniProtKB-KW"/>
</dbReference>
<dbReference type="Gene3D" id="2.20.70.10">
    <property type="match status" value="1"/>
</dbReference>
<name>A0A8C0QYN4_CANLU</name>
<dbReference type="FunFam" id="1.20.58.60:FF:000075">
    <property type="entry name" value="utrophin isoform X1"/>
    <property type="match status" value="1"/>
</dbReference>
<evidence type="ECO:0000256" key="22">
    <source>
        <dbReference type="SAM" id="MobiDB-lite"/>
    </source>
</evidence>
<sequence length="2869" mass="330815">HHHWHGVRECWRKGHSTKHVFFLIAINIHLKFGNKIKKLCCYLKDGRKLLDLLEGLTGTSLPKERGSTRVHALNNVNRVLQVLHQNNVDLVNIGGTDIVDGNHKLTLGLLWSIILHWQVKDVMKDVMSDLQQTNSEKILLSWVRQSTRPYSQVNVLNFTTSWTDGLAFNAVLHRHKPDLFSWDRVVKMSPIERLEHAFSKAQTYLGIEKLLDPEDVAVQLPDKKSIIMYLTSLFEVLPQQVTLDAIREVETLPRKYKKECEEGEISIQVQGKETLKTVGSTPEEEHECPGAETPSTVTEVDTDLDSYQIALEEVLTWLLSAEDTFQEQDDISDDVEEVKEQFTTHEAFMMELTAHQSSVGSVLQAGNQLITQGTLSDEEEFEIQEQMTLLNARWEALRVDSMNRQSRLHDVLMELQKKQLQQLSAWLTLTEERIQKMETCPLDDDLKSLQKLLEDHKRLQNDLEAEQVKVNSLTHMVVIVDENSGESATAVLEDQLQKLGERWTAVCRWTEERWSRLQEINILWQELLEEQCLLKAWLTEKEEALNKVQTSNFKDQKELSVSIRRLAILKEDMEMKRQALDQLSEIGQDVGQLVDNPKASKKINSDSEELTQRWDSLVQRLEDSSNQVTQAVAKLGMSQIPQKDLLETVRIREQVTTKRSKQELPPPPPPKKRQIPVDIEAFYSPYYYVCTDKLLCIFLIFKIFFQALDEILENQRPTLYTLAEETKALEKTVSPDVEKMYKQEFDDVQGKWNKLKVKVSKDLHLLEEITSKLRAFEVNPELMKWMDGVKDFMKEQAVQRDAEGLQSQLDQCCVSSIAIQKNRLSESQEKAVNLKKDLAEMQEWMTQAEEEYLERDFEYKSPEELESAVEEMKRAKEDVLQKEVRVKILKDNIMLLAAKAPSGGQELTSELNVVLENYQLLCNRIRGKCHTLEEVWSCWIELLHYLDLETTWLNTLEERMKSTEALPEKADAVNEALESLESVLRHPADNRTQIRELGQTLIDGGILDDIISEKLEAFNNRYEELSHLAESKQISLEKQLQVLRETDHMLQVLQESLGELDKQLTTYLTDRIDAFQVPQEAQVLPWILRAFEKLREVSTKFQLFQKPANFEQRMLDCKRVLDCVKAELHVLDVKDVDPDIIQNHLDKCMKLYKTLSEVKLEVETVIKTGRHIVQKQQTDNPKGMDEQLTSLKILYNDLGAQVTEGKQDLERASQLARKMKKDTASLSEWLSVTETELVQKSTSEGLLGDLDVEISWAKNVLKDLEKRKADLNTITESSAALQNLIEGSEPILEERLCVLNAGWSRVRTWTEDWCNTLMNHQNQLEVFDGNVAHISTWLYQAEALLDEIEKKPASKREEIVKRLISELDDANLQVENVRDQAVVLMNARGGSSRELVEPKLAELNRNFEKVSQHIRSANVDEERAQIEEVLQRGEQMLHQPMEDNKKEKIRLQLLLLRTRYNKTKVLSPKGLYVILEASGPEAIQIRDTLTQLNAKWDRINRMYNDRKSHFDRAVEEWRQFHCDLNDLTQWITEAEELLAESFTPDGVEFILSCTLLQELEEGISSHQPSFAALNRTGEGIVQKLSPTDGSFLKDKLAGLNQRWNAIFAEMDVQAEKLKWLNRTELEMLSDKSLSLHEREKISESLRIVNSTWNKVCIKDYCDDSLIVIDFVVKGVRSSHPGVQKVVLVSSASDIPVQSPRTSEISIPADLDKTITELADWLVLIDQMLKSNIVTVGDIEEINKTVSRMKITKSDLEQRHPQLDYVFTLAQNLKNKASSSDVRTAITEKLEKVKNQWDSTQHGVELRQQQLEDMIIDSIQWDDHKEETEELMRKYEARLYILQQARRDPLIKQISDNQKLLEEYGSDDTRNVKETTEYLKTSWINLKQSITDRQCALEAELRAVQASRRDLENFLKWIQEAETTVNVLADASQRENALQDTLLARELTQQMQDIQAEIDAHNDIFKSIDGNRQKMVKALGNSEEATMLQHRLDDMNQRWNDLKAKSASIRAHLEASAEKWNRLLTSLEELIKWLNIKDEELQNQMPIGGDVPALQLQYDHCKALRRELKEKEYSVLNAIDQARVFLADQPIEAPEEPRRDLQSKTELTPEERAQKIAKAMRKQSSEVKEKWESLNAVTSNWQKQVDKALEKLRDLQGAMDDLDVDMKEAEAVRNGWKPVGDLLIDSLQDHIEKTMAFREEIAPINLKVKTVNDLSSQLSPLDLHPSLKMSRQLDDLNMRWKLLQVSVDDRLKQLQEAHRDFGPSSQHFLSTSVQLPWQRSISHNKVPYYINHQTQTTCWDHPKMTELFQSLADLNNVRFSAYRTAIKIRRLQKALCLDLLELNTTNEVFKQHKLNQNDQLLSVPDVINCLTTTYDGLEQMHKDLVNVPLCVDMCLNWLLNVYDTGRTGKIRVQSLKIGLMSLSKGLLEEKYRYLFKEVAGPTEMCDQRQLGLLLHDAIQIPRQLGEVAAFGGSNIEPSVRSCFQQNNNKPEISVKDFIDWMRLEPQSMVWLPVLHRVAAAETAKHQAKCNICKECPIVGFRYRSLKHFNYDVCQSCFFSGRTAKGHKLHYPMVEYCIPTTSGEDVRDFTKVLKNKFRSKKYFAKHPRLGYLPVQTVLEGDNLETIYQYLGIKLFLCFFLYSPSQSPQLFHDDTHSRIEQYATREDEHALIQQYCQTLGGESPVSQPQSPAQILKSVEREERGELERIIADLEEEQRNLQVEYEQLKEQHLRRGLPVGSPPDSVVSPHHTSEDSELIAEAKLLRQHKGRLEARMQILEDHNKQLESQLHRLRQLLEQVECVELNVAPVPPTLSSVCLGGWSQLQQRGSPTASHLLAEDLLAPPHDTSTDLTEFMEQINSTFPSCCREYERS</sequence>
<feature type="region of interest" description="Disordered" evidence="22">
    <location>
        <begin position="2730"/>
        <end position="2749"/>
    </location>
</feature>
<dbReference type="InterPro" id="IPR018159">
    <property type="entry name" value="Spectrin/alpha-actinin"/>
</dbReference>
<evidence type="ECO:0000313" key="27">
    <source>
        <dbReference type="Proteomes" id="UP000694391"/>
    </source>
</evidence>
<dbReference type="GO" id="GO:0005737">
    <property type="term" value="C:cytoplasm"/>
    <property type="evidence" value="ECO:0007669"/>
    <property type="project" value="UniProtKB-ARBA"/>
</dbReference>
<feature type="domain" description="Calponin-homology (CH)" evidence="24">
    <location>
        <begin position="133"/>
        <end position="238"/>
    </location>
</feature>
<dbReference type="Pfam" id="PF00435">
    <property type="entry name" value="Spectrin"/>
    <property type="match status" value="8"/>
</dbReference>
<dbReference type="Pfam" id="PF09069">
    <property type="entry name" value="EF-hand_3"/>
    <property type="match status" value="1"/>
</dbReference>
<dbReference type="GO" id="GO:0120025">
    <property type="term" value="C:plasma membrane bounded cell projection"/>
    <property type="evidence" value="ECO:0007669"/>
    <property type="project" value="UniProtKB-ARBA"/>
</dbReference>
<keyword evidence="6" id="KW-0677">Repeat</keyword>
<dbReference type="InterPro" id="IPR015154">
    <property type="entry name" value="EF-hand_dom_typ2"/>
</dbReference>
<evidence type="ECO:0000313" key="26">
    <source>
        <dbReference type="Ensembl" id="ENSCAFP00020012596.1"/>
    </source>
</evidence>
<dbReference type="InterPro" id="IPR002017">
    <property type="entry name" value="Spectrin_repeat"/>
</dbReference>
<dbReference type="InterPro" id="IPR035436">
    <property type="entry name" value="Dystrophin/utrophin"/>
</dbReference>
<evidence type="ECO:0000256" key="6">
    <source>
        <dbReference type="ARBA" id="ARBA00022737"/>
    </source>
</evidence>
<feature type="coiled-coil region" evidence="21">
    <location>
        <begin position="817"/>
        <end position="892"/>
    </location>
</feature>
<evidence type="ECO:0000256" key="14">
    <source>
        <dbReference type="ARBA" id="ARBA00054258"/>
    </source>
</evidence>
<dbReference type="FunFam" id="1.20.58.60:FF:000118">
    <property type="entry name" value="Dystrophin"/>
    <property type="match status" value="1"/>
</dbReference>
<dbReference type="FunFam" id="1.20.58.60:FF:000147">
    <property type="entry name" value="utrophin isoform X2"/>
    <property type="match status" value="1"/>
</dbReference>
<feature type="domain" description="Calponin-homology (CH)" evidence="24">
    <location>
        <begin position="16"/>
        <end position="118"/>
    </location>
</feature>
<dbReference type="PROSITE" id="PS01357">
    <property type="entry name" value="ZF_ZZ_1"/>
    <property type="match status" value="1"/>
</dbReference>
<dbReference type="CDD" id="cd21234">
    <property type="entry name" value="CH_UTRN_rpt2"/>
    <property type="match status" value="1"/>
</dbReference>
<dbReference type="SMART" id="SM00033">
    <property type="entry name" value="CH"/>
    <property type="match status" value="2"/>
</dbReference>
<feature type="coiled-coil region" evidence="21">
    <location>
        <begin position="2144"/>
        <end position="2171"/>
    </location>
</feature>
<dbReference type="InterPro" id="IPR015153">
    <property type="entry name" value="EF-hand_dom_typ1"/>
</dbReference>
<keyword evidence="3 19" id="KW-0963">Cytoplasm</keyword>
<dbReference type="PROSITE" id="PS50020">
    <property type="entry name" value="WW_DOMAIN_2"/>
    <property type="match status" value="1"/>
</dbReference>
<keyword evidence="13 19" id="KW-0206">Cytoskeleton</keyword>
<dbReference type="PROSITE" id="PS50021">
    <property type="entry name" value="CH"/>
    <property type="match status" value="2"/>
</dbReference>
<evidence type="ECO:0000256" key="16">
    <source>
        <dbReference type="ARBA" id="ARBA00063396"/>
    </source>
</evidence>
<feature type="coiled-coil region" evidence="21">
    <location>
        <begin position="2009"/>
        <end position="2043"/>
    </location>
</feature>
<keyword evidence="2 19" id="KW-1003">Cell membrane</keyword>
<evidence type="ECO:0000256" key="17">
    <source>
        <dbReference type="ARBA" id="ARBA00072854"/>
    </source>
</evidence>
<evidence type="ECO:0000256" key="19">
    <source>
        <dbReference type="PIRNR" id="PIRNR002341"/>
    </source>
</evidence>
<keyword evidence="10 19" id="KW-0770">Synapse</keyword>
<accession>A0A8C0QYN4</accession>
<evidence type="ECO:0000256" key="15">
    <source>
        <dbReference type="ARBA" id="ARBA00060392"/>
    </source>
</evidence>
<dbReference type="FunFam" id="1.10.238.10:FF:000008">
    <property type="entry name" value="Dystrophin isoform 2"/>
    <property type="match status" value="1"/>
</dbReference>
<dbReference type="SUPFAM" id="SSF47473">
    <property type="entry name" value="EF-hand"/>
    <property type="match status" value="2"/>
</dbReference>
<dbReference type="GO" id="GO:0032991">
    <property type="term" value="C:protein-containing complex"/>
    <property type="evidence" value="ECO:0007669"/>
    <property type="project" value="UniProtKB-ARBA"/>
</dbReference>
<keyword evidence="27" id="KW-1185">Reference proteome</keyword>
<keyword evidence="9" id="KW-0106">Calcium</keyword>
<dbReference type="PROSITE" id="PS50135">
    <property type="entry name" value="ZF_ZZ_2"/>
    <property type="match status" value="1"/>
</dbReference>
<dbReference type="InterPro" id="IPR036020">
    <property type="entry name" value="WW_dom_sf"/>
</dbReference>
<organism evidence="26 27">
    <name type="scientific">Canis lupus dingo</name>
    <name type="common">dingo</name>
    <dbReference type="NCBI Taxonomy" id="286419"/>
    <lineage>
        <taxon>Eukaryota</taxon>
        <taxon>Metazoa</taxon>
        <taxon>Chordata</taxon>
        <taxon>Craniata</taxon>
        <taxon>Vertebrata</taxon>
        <taxon>Euteleostomi</taxon>
        <taxon>Mammalia</taxon>
        <taxon>Eutheria</taxon>
        <taxon>Laurasiatheria</taxon>
        <taxon>Carnivora</taxon>
        <taxon>Caniformia</taxon>
        <taxon>Canidae</taxon>
        <taxon>Canis</taxon>
    </lineage>
</organism>
<dbReference type="InterPro" id="IPR001589">
    <property type="entry name" value="Actinin_actin-bd_CS"/>
</dbReference>
<dbReference type="SMART" id="SM00291">
    <property type="entry name" value="ZnF_ZZ"/>
    <property type="match status" value="1"/>
</dbReference>
<keyword evidence="5" id="KW-0479">Metal-binding</keyword>
<evidence type="ECO:0000259" key="24">
    <source>
        <dbReference type="PROSITE" id="PS50021"/>
    </source>
</evidence>
<dbReference type="Gene3D" id="1.10.238.10">
    <property type="entry name" value="EF-hand"/>
    <property type="match status" value="2"/>
</dbReference>
<dbReference type="GO" id="GO:0045211">
    <property type="term" value="C:postsynaptic membrane"/>
    <property type="evidence" value="ECO:0007669"/>
    <property type="project" value="UniProtKB-SubCell"/>
</dbReference>
<comment type="subcellular location">
    <subcellularLocation>
        <location evidence="1 19">Cytoplasm</location>
        <location evidence="1 19">Cytoskeleton</location>
    </subcellularLocation>
    <subcellularLocation>
        <location evidence="15">Postsynaptic cell membrane</location>
        <topology evidence="15">Peripheral membrane protein</topology>
        <orientation evidence="15">Cytoplasmic side</orientation>
    </subcellularLocation>
</comment>
<dbReference type="FunFam" id="1.10.418.10:FF:000032">
    <property type="entry name" value="utrophin isoform X1"/>
    <property type="match status" value="1"/>
</dbReference>
<dbReference type="PROSITE" id="PS01159">
    <property type="entry name" value="WW_DOMAIN_1"/>
    <property type="match status" value="1"/>
</dbReference>
<evidence type="ECO:0000256" key="18">
    <source>
        <dbReference type="ARBA" id="ARBA00079888"/>
    </source>
</evidence>
<evidence type="ECO:0000256" key="9">
    <source>
        <dbReference type="ARBA" id="ARBA00022837"/>
    </source>
</evidence>
<feature type="compositionally biased region" description="Low complexity" evidence="22">
    <location>
        <begin position="2734"/>
        <end position="2745"/>
    </location>
</feature>
<evidence type="ECO:0000256" key="7">
    <source>
        <dbReference type="ARBA" id="ARBA00022771"/>
    </source>
</evidence>
<keyword evidence="19" id="KW-0628">Postsynaptic cell membrane</keyword>
<dbReference type="GO" id="GO:0099536">
    <property type="term" value="P:synaptic signaling"/>
    <property type="evidence" value="ECO:0007669"/>
    <property type="project" value="TreeGrafter"/>
</dbReference>
<dbReference type="PANTHER" id="PTHR12268:SF26">
    <property type="entry name" value="UTROPHIN"/>
    <property type="match status" value="1"/>
</dbReference>
<dbReference type="InterPro" id="IPR011992">
    <property type="entry name" value="EF-hand-dom_pair"/>
</dbReference>
<dbReference type="FunFam" id="3.30.60.90:FF:000001">
    <property type="entry name" value="Dystrophin isoform 2"/>
    <property type="match status" value="1"/>
</dbReference>
<evidence type="ECO:0000256" key="8">
    <source>
        <dbReference type="ARBA" id="ARBA00022833"/>
    </source>
</evidence>
<dbReference type="Pfam" id="PF09068">
    <property type="entry name" value="EF-hand_2"/>
    <property type="match status" value="1"/>
</dbReference>
<dbReference type="GeneTree" id="ENSGT00940000153467"/>
<feature type="domain" description="ZZ-type" evidence="25">
    <location>
        <begin position="2523"/>
        <end position="2579"/>
    </location>
</feature>
<dbReference type="Ensembl" id="ENSCAFT00020014536.1">
    <property type="protein sequence ID" value="ENSCAFP00020012596.1"/>
    <property type="gene ID" value="ENSCAFG00020001787.1"/>
</dbReference>
<evidence type="ECO:0000256" key="10">
    <source>
        <dbReference type="ARBA" id="ARBA00023018"/>
    </source>
</evidence>
<dbReference type="InterPro" id="IPR001715">
    <property type="entry name" value="CH_dom"/>
</dbReference>
<evidence type="ECO:0000256" key="5">
    <source>
        <dbReference type="ARBA" id="ARBA00022723"/>
    </source>
</evidence>
<keyword evidence="8" id="KW-0862">Zinc</keyword>
<feature type="domain" description="WW" evidence="23">
    <location>
        <begin position="2270"/>
        <end position="2303"/>
    </location>
</feature>
<dbReference type="GO" id="GO:0044877">
    <property type="term" value="F:protein-containing complex binding"/>
    <property type="evidence" value="ECO:0007669"/>
    <property type="project" value="UniProtKB-ARBA"/>
</dbReference>
<dbReference type="SUPFAM" id="SSF51045">
    <property type="entry name" value="WW domain"/>
    <property type="match status" value="1"/>
</dbReference>
<dbReference type="InterPro" id="IPR050774">
    <property type="entry name" value="KCMF1/Dystrophin"/>
</dbReference>
<dbReference type="PANTHER" id="PTHR12268">
    <property type="entry name" value="E3 UBIQUITIN-PROTEIN LIGASE KCMF1"/>
    <property type="match status" value="1"/>
</dbReference>
<dbReference type="GO" id="GO:0008270">
    <property type="term" value="F:zinc ion binding"/>
    <property type="evidence" value="ECO:0007669"/>
    <property type="project" value="UniProtKB-KW"/>
</dbReference>
<evidence type="ECO:0000259" key="25">
    <source>
        <dbReference type="PROSITE" id="PS50135"/>
    </source>
</evidence>
<dbReference type="Proteomes" id="UP000694391">
    <property type="component" value="Unplaced"/>
</dbReference>
<dbReference type="FunFam" id="1.20.58.60:FF:000029">
    <property type="entry name" value="utrophin isoform X1"/>
    <property type="match status" value="1"/>
</dbReference>
<evidence type="ECO:0000256" key="4">
    <source>
        <dbReference type="ARBA" id="ARBA00022553"/>
    </source>
</evidence>
<dbReference type="FunFam" id="2.20.70.10:FF:000004">
    <property type="entry name" value="dystrophin isoform X1"/>
    <property type="match status" value="1"/>
</dbReference>
<evidence type="ECO:0000256" key="13">
    <source>
        <dbReference type="ARBA" id="ARBA00023212"/>
    </source>
</evidence>
<dbReference type="FunFam" id="1.20.58.60:FF:000070">
    <property type="entry name" value="utrophin isoform X1"/>
    <property type="match status" value="1"/>
</dbReference>
<dbReference type="SMART" id="SM00456">
    <property type="entry name" value="WW"/>
    <property type="match status" value="1"/>
</dbReference>
<dbReference type="CDD" id="cd00176">
    <property type="entry name" value="SPEC"/>
    <property type="match status" value="6"/>
</dbReference>
<evidence type="ECO:0000256" key="20">
    <source>
        <dbReference type="PROSITE-ProRule" id="PRU00228"/>
    </source>
</evidence>
<evidence type="ECO:0000256" key="3">
    <source>
        <dbReference type="ARBA" id="ARBA00022490"/>
    </source>
</evidence>
<evidence type="ECO:0000256" key="2">
    <source>
        <dbReference type="ARBA" id="ARBA00022475"/>
    </source>
</evidence>
<evidence type="ECO:0000256" key="12">
    <source>
        <dbReference type="ARBA" id="ARBA00023203"/>
    </source>
</evidence>
<feature type="coiled-coil region" evidence="21">
    <location>
        <begin position="2765"/>
        <end position="2802"/>
    </location>
</feature>
<proteinExistence type="predicted"/>
<dbReference type="Pfam" id="PF00569">
    <property type="entry name" value="ZZ"/>
    <property type="match status" value="1"/>
</dbReference>
<dbReference type="InterPro" id="IPR036872">
    <property type="entry name" value="CH_dom_sf"/>
</dbReference>
<comment type="function">
    <text evidence="14">May play a role in anchoring the cytoskeleton to the plasma membrane.</text>
</comment>
<evidence type="ECO:0000259" key="23">
    <source>
        <dbReference type="PROSITE" id="PS50020"/>
    </source>
</evidence>
<evidence type="ECO:0000256" key="21">
    <source>
        <dbReference type="SAM" id="Coils"/>
    </source>
</evidence>
<dbReference type="Gene3D" id="3.30.60.90">
    <property type="match status" value="1"/>
</dbReference>
<dbReference type="InterPro" id="IPR000433">
    <property type="entry name" value="Znf_ZZ"/>
</dbReference>
<keyword evidence="7 20" id="KW-0863">Zinc-finger</keyword>
<dbReference type="PIRSF" id="PIRSF002341">
    <property type="entry name" value="Dystrophin/utrophin"/>
    <property type="match status" value="1"/>
</dbReference>
<dbReference type="SUPFAM" id="SSF46966">
    <property type="entry name" value="Spectrin repeat"/>
    <property type="match status" value="12"/>
</dbReference>
<dbReference type="CDD" id="cd16247">
    <property type="entry name" value="EFh_UTRO"/>
    <property type="match status" value="1"/>
</dbReference>
<dbReference type="FunFam" id="1.10.238.10:FF:000023">
    <property type="entry name" value="dystrophin isoform X1"/>
    <property type="match status" value="1"/>
</dbReference>
<feature type="region of interest" description="Disordered" evidence="22">
    <location>
        <begin position="278"/>
        <end position="297"/>
    </location>
</feature>
<dbReference type="Pfam" id="PF00307">
    <property type="entry name" value="CH"/>
    <property type="match status" value="2"/>
</dbReference>
<dbReference type="Gene3D" id="1.20.58.60">
    <property type="match status" value="11"/>
</dbReference>
<reference evidence="26" key="1">
    <citation type="submission" date="2025-08" db="UniProtKB">
        <authorList>
            <consortium name="Ensembl"/>
        </authorList>
    </citation>
    <scope>IDENTIFICATION</scope>
</reference>
<dbReference type="CDD" id="cd02334">
    <property type="entry name" value="ZZ_dystrophin"/>
    <property type="match status" value="1"/>
</dbReference>
<dbReference type="SMART" id="SM00150">
    <property type="entry name" value="SPEC"/>
    <property type="match status" value="12"/>
</dbReference>
<reference evidence="26" key="2">
    <citation type="submission" date="2025-09" db="UniProtKB">
        <authorList>
            <consortium name="Ensembl"/>
        </authorList>
    </citation>
    <scope>IDENTIFICATION</scope>
</reference>
<dbReference type="GO" id="GO:0005856">
    <property type="term" value="C:cytoskeleton"/>
    <property type="evidence" value="ECO:0007669"/>
    <property type="project" value="UniProtKB-SubCell"/>
</dbReference>
<dbReference type="Gene3D" id="1.10.418.10">
    <property type="entry name" value="Calponin-like domain"/>
    <property type="match status" value="2"/>
</dbReference>
<dbReference type="SUPFAM" id="SSF57850">
    <property type="entry name" value="RING/U-box"/>
    <property type="match status" value="1"/>
</dbReference>
<dbReference type="SUPFAM" id="SSF47576">
    <property type="entry name" value="Calponin-homology domain, CH-domain"/>
    <property type="match status" value="1"/>
</dbReference>
<dbReference type="FunFam" id="1.20.58.60:FF:000056">
    <property type="entry name" value="utrophin isoform X1"/>
    <property type="match status" value="1"/>
</dbReference>
<feature type="coiled-coil region" evidence="21">
    <location>
        <begin position="2693"/>
        <end position="2730"/>
    </location>
</feature>
<keyword evidence="11 19" id="KW-0472">Membrane</keyword>
<feature type="coiled-coil region" evidence="21">
    <location>
        <begin position="1360"/>
        <end position="1420"/>
    </location>
</feature>
<evidence type="ECO:0000256" key="11">
    <source>
        <dbReference type="ARBA" id="ARBA00023136"/>
    </source>
</evidence>
<feature type="coiled-coil region" evidence="21">
    <location>
        <begin position="442"/>
        <end position="476"/>
    </location>
</feature>
<keyword evidence="4" id="KW-0597">Phosphoprotein</keyword>
<protein>
    <recommendedName>
        <fullName evidence="17">Utrophin</fullName>
    </recommendedName>
    <alternativeName>
        <fullName evidence="18">Dystrophin-related protein 1</fullName>
    </alternativeName>
</protein>